<keyword evidence="2" id="KW-1185">Reference proteome</keyword>
<evidence type="ECO:0000313" key="1">
    <source>
        <dbReference type="EMBL" id="MFH8546711.1"/>
    </source>
</evidence>
<dbReference type="RefSeq" id="WP_397712416.1">
    <property type="nucleotide sequence ID" value="NZ_JBIRGN010000003.1"/>
</dbReference>
<evidence type="ECO:0000313" key="2">
    <source>
        <dbReference type="Proteomes" id="UP001610818"/>
    </source>
</evidence>
<evidence type="ECO:0008006" key="3">
    <source>
        <dbReference type="Google" id="ProtNLM"/>
    </source>
</evidence>
<dbReference type="SUPFAM" id="SSF53822">
    <property type="entry name" value="Periplasmic binding protein-like I"/>
    <property type="match status" value="1"/>
</dbReference>
<comment type="caution">
    <text evidence="1">The sequence shown here is derived from an EMBL/GenBank/DDBJ whole genome shotgun (WGS) entry which is preliminary data.</text>
</comment>
<name>A0ABW7QP16_9ACTN</name>
<dbReference type="InterPro" id="IPR028082">
    <property type="entry name" value="Peripla_BP_I"/>
</dbReference>
<accession>A0ABW7QP16</accession>
<protein>
    <recommendedName>
        <fullName evidence="3">Leucine-binding protein domain-containing protein</fullName>
    </recommendedName>
</protein>
<reference evidence="1 2" key="1">
    <citation type="submission" date="2024-10" db="EMBL/GenBank/DDBJ databases">
        <title>The Natural Products Discovery Center: Release of the First 8490 Sequenced Strains for Exploring Actinobacteria Biosynthetic Diversity.</title>
        <authorList>
            <person name="Kalkreuter E."/>
            <person name="Kautsar S.A."/>
            <person name="Yang D."/>
            <person name="Bader C.D."/>
            <person name="Teijaro C.N."/>
            <person name="Fluegel L."/>
            <person name="Davis C.M."/>
            <person name="Simpson J.R."/>
            <person name="Lauterbach L."/>
            <person name="Steele A.D."/>
            <person name="Gui C."/>
            <person name="Meng S."/>
            <person name="Li G."/>
            <person name="Viehrig K."/>
            <person name="Ye F."/>
            <person name="Su P."/>
            <person name="Kiefer A.F."/>
            <person name="Nichols A."/>
            <person name="Cepeda A.J."/>
            <person name="Yan W."/>
            <person name="Fan B."/>
            <person name="Jiang Y."/>
            <person name="Adhikari A."/>
            <person name="Zheng C.-J."/>
            <person name="Schuster L."/>
            <person name="Cowan T.M."/>
            <person name="Smanski M.J."/>
            <person name="Chevrette M.G."/>
            <person name="De Carvalho L.P.S."/>
            <person name="Shen B."/>
        </authorList>
    </citation>
    <scope>NUCLEOTIDE SEQUENCE [LARGE SCALE GENOMIC DNA]</scope>
    <source>
        <strain evidence="1 2">NPDC017990</strain>
    </source>
</reference>
<organism evidence="1 2">
    <name type="scientific">Streptomyces longisporoflavus</name>
    <dbReference type="NCBI Taxonomy" id="28044"/>
    <lineage>
        <taxon>Bacteria</taxon>
        <taxon>Bacillati</taxon>
        <taxon>Actinomycetota</taxon>
        <taxon>Actinomycetes</taxon>
        <taxon>Kitasatosporales</taxon>
        <taxon>Streptomycetaceae</taxon>
        <taxon>Streptomyces</taxon>
    </lineage>
</organism>
<gene>
    <name evidence="1" type="ORF">ACH4F9_17050</name>
</gene>
<proteinExistence type="predicted"/>
<dbReference type="Gene3D" id="3.40.50.2300">
    <property type="match status" value="1"/>
</dbReference>
<dbReference type="EMBL" id="JBIRGQ010000003">
    <property type="protein sequence ID" value="MFH8546711.1"/>
    <property type="molecule type" value="Genomic_DNA"/>
</dbReference>
<sequence>MSILKDRETSRSPLIGAADLAAHADLPAPAAHTEAELAALIGLLALPGARIETVTLGHSRDTASRAAAEAFADAWTARGGTVLATVSWPETAASWLRPAQRLTAALPDAWVLAAAPLGLAQLARRLRHSTDWDPARSYAFAGLQDARVPALAGADVLHGLRGATADGGTWDVRHGRLTAHPPAGEPV</sequence>
<dbReference type="Proteomes" id="UP001610818">
    <property type="component" value="Unassembled WGS sequence"/>
</dbReference>